<dbReference type="KEGG" id="mfc:BRM9_0879"/>
<name>A0A089ZA67_METFO</name>
<evidence type="ECO:0000313" key="2">
    <source>
        <dbReference type="EMBL" id="AIS31696.1"/>
    </source>
</evidence>
<proteinExistence type="predicted"/>
<protein>
    <submittedName>
        <fullName evidence="2">Uncharacterized protein</fullName>
    </submittedName>
</protein>
<gene>
    <name evidence="2" type="ORF">BRM9_0879</name>
    <name evidence="3" type="ORF">MB9_1933</name>
</gene>
<evidence type="ECO:0000313" key="3">
    <source>
        <dbReference type="EMBL" id="CEL25560.1"/>
    </source>
</evidence>
<keyword evidence="5" id="KW-1185">Reference proteome</keyword>
<feature type="transmembrane region" description="Helical" evidence="1">
    <location>
        <begin position="260"/>
        <end position="279"/>
    </location>
</feature>
<reference evidence="2" key="1">
    <citation type="submission" date="2013-12" db="EMBL/GenBank/DDBJ databases">
        <title>The complete genome sequence of Methanobacterium sp. BRM9.</title>
        <authorList>
            <consortium name="Pastoral Greenhouse Gas Research Consortium"/>
            <person name="Kelly W.J."/>
            <person name="Leahy S.C."/>
            <person name="Perry R."/>
            <person name="Li D."/>
            <person name="Altermann E."/>
            <person name="Lambie S.C."/>
            <person name="Attwood G.T."/>
        </authorList>
    </citation>
    <scope>NUCLEOTIDE SEQUENCE [LARGE SCALE GENOMIC DNA]</scope>
    <source>
        <strain evidence="2">BRM9</strain>
    </source>
</reference>
<evidence type="ECO:0000313" key="4">
    <source>
        <dbReference type="Proteomes" id="UP000029661"/>
    </source>
</evidence>
<dbReference type="AlphaFoldDB" id="A0A089ZA67"/>
<dbReference type="EMBL" id="LN734822">
    <property type="protein sequence ID" value="CEL25560.1"/>
    <property type="molecule type" value="Genomic_DNA"/>
</dbReference>
<evidence type="ECO:0000313" key="5">
    <source>
        <dbReference type="Proteomes" id="UP000062768"/>
    </source>
</evidence>
<keyword evidence="1" id="KW-0812">Transmembrane</keyword>
<sequence>MLKIPSFNVGLLTFLFILLLSPFSLVSAHQPRLDTQTTVSVENPILVDNPEISQAFYGQLNGKPVYYQIQSTQPFQLYLNLLVPTSPGQGGEPVSAEVTDSSGKVVMFLNGTNSTWTPYFEEFGGDYYLKGPEATLQVPAGTYNIKVFNTVNQGKYALAIGKIEAFPANEALSALFTLPLLKEQFFGKPISTLFLELVGIILALGILMSLLVPMIKSRKSQELTRITLKVGETVLPLLWIGTLISTAVWAGVTYQNPRNLLGLLNSLILIVILILTWRVGSQIRKSKEEKLPLLSTVVLTIFWWIFVFLAINVI</sequence>
<dbReference type="RefSeq" id="WP_048084950.1">
    <property type="nucleotide sequence ID" value="NZ_CP006933.1"/>
</dbReference>
<dbReference type="Proteomes" id="UP000029661">
    <property type="component" value="Chromosome"/>
</dbReference>
<keyword evidence="1" id="KW-1133">Transmembrane helix</keyword>
<dbReference type="Proteomes" id="UP000062768">
    <property type="component" value="Chromosome I"/>
</dbReference>
<dbReference type="PATRIC" id="fig|2162.10.peg.2009"/>
<dbReference type="STRING" id="2162.BRM9_0879"/>
<feature type="transmembrane region" description="Helical" evidence="1">
    <location>
        <begin position="233"/>
        <end position="254"/>
    </location>
</feature>
<feature type="transmembrane region" description="Helical" evidence="1">
    <location>
        <begin position="193"/>
        <end position="212"/>
    </location>
</feature>
<keyword evidence="1" id="KW-0472">Membrane</keyword>
<dbReference type="OrthoDB" id="81547at2157"/>
<dbReference type="EMBL" id="CP006933">
    <property type="protein sequence ID" value="AIS31696.1"/>
    <property type="molecule type" value="Genomic_DNA"/>
</dbReference>
<dbReference type="GeneID" id="26740166"/>
<feature type="transmembrane region" description="Helical" evidence="1">
    <location>
        <begin position="291"/>
        <end position="311"/>
    </location>
</feature>
<evidence type="ECO:0000256" key="1">
    <source>
        <dbReference type="SAM" id="Phobius"/>
    </source>
</evidence>
<accession>A0A089ZA67</accession>
<organism evidence="2 4">
    <name type="scientific">Methanobacterium formicicum</name>
    <dbReference type="NCBI Taxonomy" id="2162"/>
    <lineage>
        <taxon>Archaea</taxon>
        <taxon>Methanobacteriati</taxon>
        <taxon>Methanobacteriota</taxon>
        <taxon>Methanomada group</taxon>
        <taxon>Methanobacteria</taxon>
        <taxon>Methanobacteriales</taxon>
        <taxon>Methanobacteriaceae</taxon>
        <taxon>Methanobacterium</taxon>
    </lineage>
</organism>
<reference evidence="3" key="2">
    <citation type="submission" date="2014-09" db="EMBL/GenBank/DDBJ databases">
        <authorList>
            <person name="Bishop-Lilly K.A."/>
            <person name="Broomall S.M."/>
            <person name="Chain P.S."/>
            <person name="Chertkov O."/>
            <person name="Coyne S.R."/>
            <person name="Daligault H.E."/>
            <person name="Davenport K.W."/>
            <person name="Erkkila T."/>
            <person name="Frey K.G."/>
            <person name="Gibbons H.S."/>
            <person name="Gu W."/>
            <person name="Jaissle J."/>
            <person name="Johnson S.L."/>
            <person name="Koroleva G.I."/>
            <person name="Ladner J.T."/>
            <person name="Lo C.-C."/>
            <person name="Minogue T.D."/>
            <person name="Munk C."/>
            <person name="Palacios G.F."/>
            <person name="Redden C.L."/>
            <person name="Rosenzweig C.N."/>
            <person name="Scholz M.B."/>
            <person name="Teshima H."/>
            <person name="Xu Y."/>
        </authorList>
    </citation>
    <scope>NUCLEOTIDE SEQUENCE</scope>
    <source>
        <strain evidence="3">Mb9</strain>
    </source>
</reference>